<evidence type="ECO:0000313" key="3">
    <source>
        <dbReference type="EMBL" id="WZU68042.1"/>
    </source>
</evidence>
<name>A0AAN0NJ52_9RHOB</name>
<proteinExistence type="predicted"/>
<feature type="region of interest" description="Disordered" evidence="1">
    <location>
        <begin position="1"/>
        <end position="20"/>
    </location>
</feature>
<evidence type="ECO:0000259" key="2">
    <source>
        <dbReference type="Pfam" id="PF10135"/>
    </source>
</evidence>
<gene>
    <name evidence="3" type="ORF">AABB31_03620</name>
</gene>
<accession>A0AAN0NJ52</accession>
<protein>
    <submittedName>
        <fullName evidence="3">Rod-binding protein</fullName>
    </submittedName>
</protein>
<keyword evidence="4" id="KW-1185">Reference proteome</keyword>
<dbReference type="RefSeq" id="WP_342077335.1">
    <property type="nucleotide sequence ID" value="NZ_CP151767.2"/>
</dbReference>
<evidence type="ECO:0000256" key="1">
    <source>
        <dbReference type="SAM" id="MobiDB-lite"/>
    </source>
</evidence>
<dbReference type="Pfam" id="PF10135">
    <property type="entry name" value="Rod-binding"/>
    <property type="match status" value="1"/>
</dbReference>
<reference evidence="4" key="1">
    <citation type="submission" date="2024-04" db="EMBL/GenBank/DDBJ databases">
        <title>Phylogenomic analyses of a clade within the roseobacter group suggest taxonomic reassignments of species of the genera Aestuariivita, Citreicella, Loktanella, Nautella, Pelagibaca, Ruegeria, Thalassobius, Thiobacimonas and Tropicibacter, and the proposal o.</title>
        <authorList>
            <person name="Jeon C.O."/>
        </authorList>
    </citation>
    <scope>NUCLEOTIDE SEQUENCE [LARGE SCALE GENOMIC DNA]</scope>
    <source>
        <strain evidence="4">SS1-5</strain>
    </source>
</reference>
<dbReference type="InterPro" id="IPR019301">
    <property type="entry name" value="Flagellar_prot_FlgJ_N"/>
</dbReference>
<sequence length="97" mass="10271">MTTIPVLPSPRGAPTLPDYVKNDDKLRDAANKLEATFLSEMLKSAGLGAPRDAFGGGAGEDQFASFLRDAQAKEMVEAGGIGLAEALFEAMKLRMNV</sequence>
<reference evidence="3 4" key="2">
    <citation type="submission" date="2024-08" db="EMBL/GenBank/DDBJ databases">
        <title>Phylogenomic analyses of a clade within the roseobacter group suggest taxonomic reassignments of species of the genera Aestuariivita, Citreicella, Loktanella, Nautella, Pelagibaca, Ruegeria, Thalassobius, Thiobacimonas and Tropicibacter, and the proposal o.</title>
        <authorList>
            <person name="Jeon C.O."/>
        </authorList>
    </citation>
    <scope>NUCLEOTIDE SEQUENCE [LARGE SCALE GENOMIC DNA]</scope>
    <source>
        <strain evidence="3 4">SS1-5</strain>
    </source>
</reference>
<evidence type="ECO:0000313" key="4">
    <source>
        <dbReference type="Proteomes" id="UP001470809"/>
    </source>
</evidence>
<feature type="domain" description="Flagellar protein FlgJ N-terminal" evidence="2">
    <location>
        <begin position="49"/>
        <end position="89"/>
    </location>
</feature>
<dbReference type="KEGG" id="yrh:AABB31_03620"/>
<organism evidence="3 4">
    <name type="scientific">Yoonia rhodophyticola</name>
    <dbReference type="NCBI Taxonomy" id="3137370"/>
    <lineage>
        <taxon>Bacteria</taxon>
        <taxon>Pseudomonadati</taxon>
        <taxon>Pseudomonadota</taxon>
        <taxon>Alphaproteobacteria</taxon>
        <taxon>Rhodobacterales</taxon>
        <taxon>Paracoccaceae</taxon>
        <taxon>Yoonia</taxon>
    </lineage>
</organism>
<dbReference type="AlphaFoldDB" id="A0AAN0NJ52"/>
<dbReference type="EMBL" id="CP151767">
    <property type="protein sequence ID" value="WZU68042.1"/>
    <property type="molecule type" value="Genomic_DNA"/>
</dbReference>
<dbReference type="Proteomes" id="UP001470809">
    <property type="component" value="Chromosome"/>
</dbReference>